<dbReference type="AlphaFoldDB" id="E4YE76"/>
<reference evidence="2" key="1">
    <citation type="journal article" date="2010" name="Science">
        <title>Plasticity of animal genome architecture unmasked by rapid evolution of a pelagic tunicate.</title>
        <authorList>
            <person name="Denoeud F."/>
            <person name="Henriet S."/>
            <person name="Mungpakdee S."/>
            <person name="Aury J.M."/>
            <person name="Da Silva C."/>
            <person name="Brinkmann H."/>
            <person name="Mikhaleva J."/>
            <person name="Olsen L.C."/>
            <person name="Jubin C."/>
            <person name="Canestro C."/>
            <person name="Bouquet J.M."/>
            <person name="Danks G."/>
            <person name="Poulain J."/>
            <person name="Campsteijn C."/>
            <person name="Adamski M."/>
            <person name="Cross I."/>
            <person name="Yadetie F."/>
            <person name="Muffato M."/>
            <person name="Louis A."/>
            <person name="Butcher S."/>
            <person name="Tsagkogeorga G."/>
            <person name="Konrad A."/>
            <person name="Singh S."/>
            <person name="Jensen M.F."/>
            <person name="Cong E.H."/>
            <person name="Eikeseth-Otteraa H."/>
            <person name="Noel B."/>
            <person name="Anthouard V."/>
            <person name="Porcel B.M."/>
            <person name="Kachouri-Lafond R."/>
            <person name="Nishino A."/>
            <person name="Ugolini M."/>
            <person name="Chourrout P."/>
            <person name="Nishida H."/>
            <person name="Aasland R."/>
            <person name="Huzurbazar S."/>
            <person name="Westhof E."/>
            <person name="Delsuc F."/>
            <person name="Lehrach H."/>
            <person name="Reinhardt R."/>
            <person name="Weissenbach J."/>
            <person name="Roy S.W."/>
            <person name="Artiguenave F."/>
            <person name="Postlethwait J.H."/>
            <person name="Manak J.R."/>
            <person name="Thompson E.M."/>
            <person name="Jaillon O."/>
            <person name="Du Pasquier L."/>
            <person name="Boudinot P."/>
            <person name="Liberles D.A."/>
            <person name="Volff J.N."/>
            <person name="Philippe H."/>
            <person name="Lenhard B."/>
            <person name="Roest Crollius H."/>
            <person name="Wincker P."/>
            <person name="Chourrout D."/>
        </authorList>
    </citation>
    <scope>NUCLEOTIDE SEQUENCE [LARGE SCALE GENOMIC DNA]</scope>
</reference>
<proteinExistence type="predicted"/>
<feature type="region of interest" description="Disordered" evidence="1">
    <location>
        <begin position="58"/>
        <end position="81"/>
    </location>
</feature>
<accession>E4YE76</accession>
<protein>
    <submittedName>
        <fullName evidence="2">Uncharacterized protein</fullName>
    </submittedName>
</protein>
<dbReference type="Proteomes" id="UP000011014">
    <property type="component" value="Unassembled WGS sequence"/>
</dbReference>
<sequence length="262" mass="27003">MSAEMETDDIAAQVGDSKRARVSVTFQSARQTLVATEYVTLLDSAAVPMASCASAAMKTNSSRQKPAAPAHAKTEGDASTASATVRKVSLAPIADNRSVEQMSTALAAAETAVDASVLTSVPVCMVFTETTAKMTTASAPASEKLTRAKTSAQIKYSRNTRRKNNAALLLARPGATLAKSAQLDRAIVDADTTPTAITSTSASISTVFARAANAAIQLAVSFALPLKASTLTRTKMSASRLASTTDLALVTSMSPTVSALIL</sequence>
<gene>
    <name evidence="2" type="ORF">GSOID_T00021776001</name>
</gene>
<dbReference type="EMBL" id="FN654451">
    <property type="protein sequence ID" value="CBY33826.1"/>
    <property type="molecule type" value="Genomic_DNA"/>
</dbReference>
<evidence type="ECO:0000313" key="2">
    <source>
        <dbReference type="EMBL" id="CBY33826.1"/>
    </source>
</evidence>
<name>E4YE76_OIKDI</name>
<organism evidence="2">
    <name type="scientific">Oikopleura dioica</name>
    <name type="common">Tunicate</name>
    <dbReference type="NCBI Taxonomy" id="34765"/>
    <lineage>
        <taxon>Eukaryota</taxon>
        <taxon>Metazoa</taxon>
        <taxon>Chordata</taxon>
        <taxon>Tunicata</taxon>
        <taxon>Appendicularia</taxon>
        <taxon>Copelata</taxon>
        <taxon>Oikopleuridae</taxon>
        <taxon>Oikopleura</taxon>
    </lineage>
</organism>
<evidence type="ECO:0000256" key="1">
    <source>
        <dbReference type="SAM" id="MobiDB-lite"/>
    </source>
</evidence>